<dbReference type="PROSITE" id="PS50883">
    <property type="entry name" value="EAL"/>
    <property type="match status" value="1"/>
</dbReference>
<keyword evidence="1" id="KW-0472">Membrane</keyword>
<dbReference type="PANTHER" id="PTHR45138">
    <property type="entry name" value="REGULATORY COMPONENTS OF SENSORY TRANSDUCTION SYSTEM"/>
    <property type="match status" value="1"/>
</dbReference>
<dbReference type="Pfam" id="PF00990">
    <property type="entry name" value="GGDEF"/>
    <property type="match status" value="1"/>
</dbReference>
<feature type="transmembrane region" description="Helical" evidence="1">
    <location>
        <begin position="157"/>
        <end position="175"/>
    </location>
</feature>
<keyword evidence="5" id="KW-1185">Reference proteome</keyword>
<dbReference type="InterPro" id="IPR000160">
    <property type="entry name" value="GGDEF_dom"/>
</dbReference>
<gene>
    <name evidence="4" type="ORF">IV81_GL001050</name>
</gene>
<dbReference type="PANTHER" id="PTHR45138:SF9">
    <property type="entry name" value="DIGUANYLATE CYCLASE DGCM-RELATED"/>
    <property type="match status" value="1"/>
</dbReference>
<feature type="transmembrane region" description="Helical" evidence="1">
    <location>
        <begin position="187"/>
        <end position="208"/>
    </location>
</feature>
<dbReference type="STRING" id="331679.IV81_GL001050"/>
<evidence type="ECO:0000256" key="1">
    <source>
        <dbReference type="SAM" id="Phobius"/>
    </source>
</evidence>
<dbReference type="RefSeq" id="WP_057801697.1">
    <property type="nucleotide sequence ID" value="NZ_JQBX01000003.1"/>
</dbReference>
<feature type="transmembrane region" description="Helical" evidence="1">
    <location>
        <begin position="132"/>
        <end position="150"/>
    </location>
</feature>
<proteinExistence type="predicted"/>
<dbReference type="SUPFAM" id="SSF55073">
    <property type="entry name" value="Nucleotide cyclase"/>
    <property type="match status" value="1"/>
</dbReference>
<protein>
    <recommendedName>
        <fullName evidence="6">Signal transduction diguanylate cyclase</fullName>
    </recommendedName>
</protein>
<name>A0A0R2L4D8_9LACO</name>
<accession>A0A0R2L4D8</accession>
<evidence type="ECO:0000313" key="5">
    <source>
        <dbReference type="Proteomes" id="UP000051859"/>
    </source>
</evidence>
<sequence>MDTLYANGSNLIGTTIMNLIISCFFSTGYIGYFHRLWTEVFSGFDGSQKHRRWQRIQLVVLGCGVGLYLHLTTMFYFTGSIAMVFHDIALFLLIVPFMYKGGFNLLERCIQIAAFIYVWVAHHEGNMSEPHVIIALILTLVIIGLGQVYHDQVIYNWKFGIPFVFLLSFLFWKTLPHVSMNIVVTNTVAWEAIVIFVSMNITIMFFWLRNFRNNRQNKRMEQMADYDGLTGAKSFTYFQSESKKIFENTKRQKSDLALVELDIDRFKQINDFYGHSAGNQVLTEVTSTIKNILERLGQNAQLYRTGGEEFTIIFPDQTIEQALPSLRECWSIIHKSDYFYKGEPIDVSVSMGGTSLHQSDQSFDDLYNRADEYLYMSKRNGRNQITIEGKVRFWENKRQKLLMLGAFFTQPVVDIESNQRKIQTELLFKAYDYCKSKWTVPNDIHVSIATQLRLINDLIDKKHLGYVGLTVSATSFLEQNTLNELKKYLEHNSEIIGLSIEITNFENIHDEAQMKRMSDLYHQNGIRIIISDVSDRKLDNQLQNMLSYVDGIRYAMQNIRVRETNEEVVKNIKAWSNIAKGCNLDFILDGIETSEDVEFARKQVNARYLQGYYFGIPDLPVLT</sequence>
<dbReference type="Proteomes" id="UP000051859">
    <property type="component" value="Unassembled WGS sequence"/>
</dbReference>
<dbReference type="Pfam" id="PF00563">
    <property type="entry name" value="EAL"/>
    <property type="match status" value="1"/>
</dbReference>
<evidence type="ECO:0000259" key="3">
    <source>
        <dbReference type="PROSITE" id="PS50887"/>
    </source>
</evidence>
<dbReference type="InterPro" id="IPR001633">
    <property type="entry name" value="EAL_dom"/>
</dbReference>
<dbReference type="InterPro" id="IPR050469">
    <property type="entry name" value="Diguanylate_Cyclase"/>
</dbReference>
<dbReference type="Gene3D" id="3.30.70.270">
    <property type="match status" value="1"/>
</dbReference>
<dbReference type="SUPFAM" id="SSF141868">
    <property type="entry name" value="EAL domain-like"/>
    <property type="match status" value="1"/>
</dbReference>
<dbReference type="AlphaFoldDB" id="A0A0R2L4D8"/>
<evidence type="ECO:0008006" key="6">
    <source>
        <dbReference type="Google" id="ProtNLM"/>
    </source>
</evidence>
<reference evidence="4 5" key="1">
    <citation type="journal article" date="2015" name="Genome Announc.">
        <title>Expanding the biotechnology potential of lactobacilli through comparative genomics of 213 strains and associated genera.</title>
        <authorList>
            <person name="Sun Z."/>
            <person name="Harris H.M."/>
            <person name="McCann A."/>
            <person name="Guo C."/>
            <person name="Argimon S."/>
            <person name="Zhang W."/>
            <person name="Yang X."/>
            <person name="Jeffery I.B."/>
            <person name="Cooney J.C."/>
            <person name="Kagawa T.F."/>
            <person name="Liu W."/>
            <person name="Song Y."/>
            <person name="Salvetti E."/>
            <person name="Wrobel A."/>
            <person name="Rasinkangas P."/>
            <person name="Parkhill J."/>
            <person name="Rea M.C."/>
            <person name="O'Sullivan O."/>
            <person name="Ritari J."/>
            <person name="Douillard F.P."/>
            <person name="Paul Ross R."/>
            <person name="Yang R."/>
            <person name="Briner A.E."/>
            <person name="Felis G.E."/>
            <person name="de Vos W.M."/>
            <person name="Barrangou R."/>
            <person name="Klaenhammer T.R."/>
            <person name="Caufield P.W."/>
            <person name="Cui Y."/>
            <person name="Zhang H."/>
            <person name="O'Toole P.W."/>
        </authorList>
    </citation>
    <scope>NUCLEOTIDE SEQUENCE [LARGE SCALE GENOMIC DNA]</scope>
    <source>
        <strain evidence="4 5">DSM 18001</strain>
    </source>
</reference>
<keyword evidence="1" id="KW-1133">Transmembrane helix</keyword>
<dbReference type="SMART" id="SM00052">
    <property type="entry name" value="EAL"/>
    <property type="match status" value="1"/>
</dbReference>
<evidence type="ECO:0000313" key="4">
    <source>
        <dbReference type="EMBL" id="KRN94773.1"/>
    </source>
</evidence>
<dbReference type="InterPro" id="IPR029787">
    <property type="entry name" value="Nucleotide_cyclase"/>
</dbReference>
<feature type="domain" description="EAL" evidence="2">
    <location>
        <begin position="384"/>
        <end position="623"/>
    </location>
</feature>
<dbReference type="Gene3D" id="3.20.20.450">
    <property type="entry name" value="EAL domain"/>
    <property type="match status" value="1"/>
</dbReference>
<dbReference type="InterPro" id="IPR043128">
    <property type="entry name" value="Rev_trsase/Diguanyl_cyclase"/>
</dbReference>
<dbReference type="EMBL" id="JQBX01000003">
    <property type="protein sequence ID" value="KRN94773.1"/>
    <property type="molecule type" value="Genomic_DNA"/>
</dbReference>
<organism evidence="4 5">
    <name type="scientific">Pediococcus stilesii</name>
    <dbReference type="NCBI Taxonomy" id="331679"/>
    <lineage>
        <taxon>Bacteria</taxon>
        <taxon>Bacillati</taxon>
        <taxon>Bacillota</taxon>
        <taxon>Bacilli</taxon>
        <taxon>Lactobacillales</taxon>
        <taxon>Lactobacillaceae</taxon>
        <taxon>Pediococcus</taxon>
    </lineage>
</organism>
<dbReference type="NCBIfam" id="TIGR00254">
    <property type="entry name" value="GGDEF"/>
    <property type="match status" value="1"/>
</dbReference>
<feature type="domain" description="GGDEF" evidence="3">
    <location>
        <begin position="254"/>
        <end position="390"/>
    </location>
</feature>
<dbReference type="CDD" id="cd01949">
    <property type="entry name" value="GGDEF"/>
    <property type="match status" value="1"/>
</dbReference>
<feature type="transmembrane region" description="Helical" evidence="1">
    <location>
        <begin position="75"/>
        <end position="95"/>
    </location>
</feature>
<feature type="transmembrane region" description="Helical" evidence="1">
    <location>
        <begin position="53"/>
        <end position="69"/>
    </location>
</feature>
<comment type="caution">
    <text evidence="4">The sequence shown here is derived from an EMBL/GenBank/DDBJ whole genome shotgun (WGS) entry which is preliminary data.</text>
</comment>
<dbReference type="PATRIC" id="fig|331679.3.peg.1060"/>
<dbReference type="InterPro" id="IPR035919">
    <property type="entry name" value="EAL_sf"/>
</dbReference>
<dbReference type="PROSITE" id="PS50887">
    <property type="entry name" value="GGDEF"/>
    <property type="match status" value="1"/>
</dbReference>
<dbReference type="GO" id="GO:0052621">
    <property type="term" value="F:diguanylate cyclase activity"/>
    <property type="evidence" value="ECO:0007669"/>
    <property type="project" value="TreeGrafter"/>
</dbReference>
<feature type="transmembrane region" description="Helical" evidence="1">
    <location>
        <begin position="12"/>
        <end position="32"/>
    </location>
</feature>
<keyword evidence="1" id="KW-0812">Transmembrane</keyword>
<evidence type="ECO:0000259" key="2">
    <source>
        <dbReference type="PROSITE" id="PS50883"/>
    </source>
</evidence>
<dbReference type="SMART" id="SM00267">
    <property type="entry name" value="GGDEF"/>
    <property type="match status" value="1"/>
</dbReference>